<dbReference type="Proteomes" id="UP000288972">
    <property type="component" value="Chromosome"/>
</dbReference>
<name>A0AAE6C7Y8_9BRAD</name>
<dbReference type="AlphaFoldDB" id="A0AAE6C7Y8"/>
<feature type="transmembrane region" description="Helical" evidence="1">
    <location>
        <begin position="295"/>
        <end position="314"/>
    </location>
</feature>
<proteinExistence type="predicted"/>
<dbReference type="KEGG" id="bgz:XH91_11560"/>
<feature type="transmembrane region" description="Helical" evidence="1">
    <location>
        <begin position="407"/>
        <end position="428"/>
    </location>
</feature>
<evidence type="ECO:0000313" key="3">
    <source>
        <dbReference type="Proteomes" id="UP000288972"/>
    </source>
</evidence>
<gene>
    <name evidence="2" type="ORF">XH91_11560</name>
</gene>
<reference evidence="2 3" key="1">
    <citation type="submission" date="2018-06" db="EMBL/GenBank/DDBJ databases">
        <title>Comparative genomics of rhizobia nodulating Arachis hypogaea in China.</title>
        <authorList>
            <person name="Li Y."/>
        </authorList>
    </citation>
    <scope>NUCLEOTIDE SEQUENCE [LARGE SCALE GENOMIC DNA]</scope>
    <source>
        <strain evidence="2 3">CCBAU 51670</strain>
    </source>
</reference>
<feature type="transmembrane region" description="Helical" evidence="1">
    <location>
        <begin position="164"/>
        <end position="195"/>
    </location>
</feature>
<feature type="transmembrane region" description="Helical" evidence="1">
    <location>
        <begin position="271"/>
        <end position="288"/>
    </location>
</feature>
<sequence length="605" mass="64633">MKVFEAAAFCASLAASFCLLIWVLLLCRHGIDLTDEGFYLNWIAAPQEYRASISQFGFVYHPLYRLVGQNVILLRQANVLIIFFCAFLVALATLHTLRPGRSEPGSNLPVRGLFAPAFLTASGALAFLDLWLPTPNYNSLAFTSLMIASIGAILSGAASPRLRFGGWFIIGAGGALAFLAKPPGAVLLGTLVMAYTTAVGRFSIRGLLVSCLTALLILIFAALAIDGSVSAFVARIEHGFELSTLMAAGQSLGNLFHLDHFNLSQEQHVNFQRLLVLAFVMSVLTASARPALRIVSAIIAAIASAIVVSVSLGWMNPTISYEPFQPLMFCAILFATIVAALFFSPWRRALLSREILATTVFFIAMPYVYALGTNNNYWQQGARAGFFWLLAGVVLKSAPAAKEGALARWHLTPILAAALLATTGIVLASAEHPYRQTAALRMQTTATEFGTGGRQLLASAEVGAYVRSLKTIAVDNGFAPGSPVIDLSGVSPGAVYSLGGKAPGAAWLSAGYPGSSNFLKAALADVDCAQLAASWLLTEPASPDSFPLDVLSPFGIDVLRDYEDVGAVQAVRAFAPVKFEQRLYKPVRDVKDAIEACERARMAKP</sequence>
<evidence type="ECO:0000313" key="2">
    <source>
        <dbReference type="EMBL" id="QAU45926.1"/>
    </source>
</evidence>
<feature type="transmembrane region" description="Helical" evidence="1">
    <location>
        <begin position="113"/>
        <end position="132"/>
    </location>
</feature>
<accession>A0AAE6C7Y8</accession>
<dbReference type="EMBL" id="CP030053">
    <property type="protein sequence ID" value="QAU45926.1"/>
    <property type="molecule type" value="Genomic_DNA"/>
</dbReference>
<feature type="transmembrane region" description="Helical" evidence="1">
    <location>
        <begin position="72"/>
        <end position="93"/>
    </location>
</feature>
<feature type="transmembrane region" description="Helical" evidence="1">
    <location>
        <begin position="326"/>
        <end position="343"/>
    </location>
</feature>
<keyword evidence="1" id="KW-0812">Transmembrane</keyword>
<feature type="transmembrane region" description="Helical" evidence="1">
    <location>
        <begin position="207"/>
        <end position="225"/>
    </location>
</feature>
<organism evidence="2 3">
    <name type="scientific">Bradyrhizobium guangzhouense</name>
    <dbReference type="NCBI Taxonomy" id="1325095"/>
    <lineage>
        <taxon>Bacteria</taxon>
        <taxon>Pseudomonadati</taxon>
        <taxon>Pseudomonadota</taxon>
        <taxon>Alphaproteobacteria</taxon>
        <taxon>Hyphomicrobiales</taxon>
        <taxon>Nitrobacteraceae</taxon>
        <taxon>Bradyrhizobium</taxon>
    </lineage>
</organism>
<feature type="transmembrane region" description="Helical" evidence="1">
    <location>
        <begin position="355"/>
        <end position="371"/>
    </location>
</feature>
<feature type="transmembrane region" description="Helical" evidence="1">
    <location>
        <begin position="6"/>
        <end position="27"/>
    </location>
</feature>
<evidence type="ECO:0000256" key="1">
    <source>
        <dbReference type="SAM" id="Phobius"/>
    </source>
</evidence>
<feature type="transmembrane region" description="Helical" evidence="1">
    <location>
        <begin position="139"/>
        <end position="158"/>
    </location>
</feature>
<protein>
    <submittedName>
        <fullName evidence="2">Uncharacterized protein</fullName>
    </submittedName>
</protein>
<keyword evidence="1" id="KW-1133">Transmembrane helix</keyword>
<keyword evidence="1" id="KW-0472">Membrane</keyword>
<dbReference type="RefSeq" id="WP_128950708.1">
    <property type="nucleotide sequence ID" value="NZ_CP030053.1"/>
</dbReference>